<name>A0A382E469_9ZZZZ</name>
<organism evidence="2">
    <name type="scientific">marine metagenome</name>
    <dbReference type="NCBI Taxonomy" id="408172"/>
    <lineage>
        <taxon>unclassified sequences</taxon>
        <taxon>metagenomes</taxon>
        <taxon>ecological metagenomes</taxon>
    </lineage>
</organism>
<dbReference type="AlphaFoldDB" id="A0A382E469"/>
<dbReference type="InterPro" id="IPR036291">
    <property type="entry name" value="NAD(P)-bd_dom_sf"/>
</dbReference>
<gene>
    <name evidence="2" type="ORF">METZ01_LOCUS198292</name>
</gene>
<dbReference type="InterPro" id="IPR029903">
    <property type="entry name" value="RmlD-like-bd"/>
</dbReference>
<reference evidence="2" key="1">
    <citation type="submission" date="2018-05" db="EMBL/GenBank/DDBJ databases">
        <authorList>
            <person name="Lanie J.A."/>
            <person name="Ng W.-L."/>
            <person name="Kazmierczak K.M."/>
            <person name="Andrzejewski T.M."/>
            <person name="Davidsen T.M."/>
            <person name="Wayne K.J."/>
            <person name="Tettelin H."/>
            <person name="Glass J.I."/>
            <person name="Rusch D."/>
            <person name="Podicherti R."/>
            <person name="Tsui H.-C.T."/>
            <person name="Winkler M.E."/>
        </authorList>
    </citation>
    <scope>NUCLEOTIDE SEQUENCE</scope>
</reference>
<feature type="domain" description="RmlD-like substrate binding" evidence="1">
    <location>
        <begin position="1"/>
        <end position="51"/>
    </location>
</feature>
<proteinExistence type="predicted"/>
<dbReference type="EMBL" id="UINC01042594">
    <property type="protein sequence ID" value="SVB45438.1"/>
    <property type="molecule type" value="Genomic_DNA"/>
</dbReference>
<dbReference type="SUPFAM" id="SSF51735">
    <property type="entry name" value="NAD(P)-binding Rossmann-fold domains"/>
    <property type="match status" value="1"/>
</dbReference>
<accession>A0A382E469</accession>
<sequence length="53" mass="6131">MKILITGKNGQLGKSIHKVFTRKKLPYEFVFVGRQELDLSSIDSIKDFFNQNT</sequence>
<dbReference type="Gene3D" id="3.40.50.720">
    <property type="entry name" value="NAD(P)-binding Rossmann-like Domain"/>
    <property type="match status" value="1"/>
</dbReference>
<evidence type="ECO:0000313" key="2">
    <source>
        <dbReference type="EMBL" id="SVB45438.1"/>
    </source>
</evidence>
<evidence type="ECO:0000259" key="1">
    <source>
        <dbReference type="Pfam" id="PF04321"/>
    </source>
</evidence>
<protein>
    <recommendedName>
        <fullName evidence="1">RmlD-like substrate binding domain-containing protein</fullName>
    </recommendedName>
</protein>
<dbReference type="Pfam" id="PF04321">
    <property type="entry name" value="RmlD_sub_bind"/>
    <property type="match status" value="1"/>
</dbReference>